<reference evidence="2 3" key="1">
    <citation type="submission" date="2017-08" db="EMBL/GenBank/DDBJ databases">
        <title>Identification and genetic characteristics of simultaneous BTEX- and naphthalene-degrading Paraburkholderia sp. BN5 isolated from petroleum-contaminated soil.</title>
        <authorList>
            <person name="Lee Y."/>
            <person name="Jeon C.O."/>
        </authorList>
    </citation>
    <scope>NUCLEOTIDE SEQUENCE [LARGE SCALE GENOMIC DNA]</scope>
    <source>
        <strain evidence="2 3">BN5</strain>
        <plasmid evidence="2 3">pBN2</plasmid>
    </source>
</reference>
<evidence type="ECO:0000313" key="3">
    <source>
        <dbReference type="Proteomes" id="UP000215158"/>
    </source>
</evidence>
<dbReference type="InterPro" id="IPR010893">
    <property type="entry name" value="NiFe-hyd_mat_HyaE"/>
</dbReference>
<dbReference type="OrthoDB" id="6560050at2"/>
<dbReference type="KEGG" id="parb:CJU94_38495"/>
<dbReference type="InterPro" id="IPR036249">
    <property type="entry name" value="Thioredoxin-like_sf"/>
</dbReference>
<dbReference type="Pfam" id="PF07449">
    <property type="entry name" value="HyaE"/>
    <property type="match status" value="1"/>
</dbReference>
<accession>A0A248VYR7</accession>
<keyword evidence="3" id="KW-1185">Reference proteome</keyword>
<dbReference type="Gene3D" id="3.40.30.10">
    <property type="entry name" value="Glutaredoxin"/>
    <property type="match status" value="1"/>
</dbReference>
<evidence type="ECO:0000256" key="1">
    <source>
        <dbReference type="ARBA" id="ARBA00009004"/>
    </source>
</evidence>
<dbReference type="RefSeq" id="WP_095423741.1">
    <property type="nucleotide sequence ID" value="NZ_CP022992.1"/>
</dbReference>
<comment type="similarity">
    <text evidence="1">Belongs to the HupG/HyaE family.</text>
</comment>
<protein>
    <submittedName>
        <fullName evidence="2">Hydrogenase</fullName>
    </submittedName>
</protein>
<dbReference type="SUPFAM" id="SSF52833">
    <property type="entry name" value="Thioredoxin-like"/>
    <property type="match status" value="1"/>
</dbReference>
<sequence length="160" mass="17063">MQNETAIFAAPLPVASGAVPPLIARLLDQFEAQWVDPASIDSWLAAEGFGVLLIAGDPVRFPESLDVAVVLPELRAACGQQFRIGIVRAEHEEALAARFGARRRPTLVCVRDGGYLGELAGMLDWDDYVSQLTAIFERPASRPPSVGIPVVTVNGGSGCH</sequence>
<geneLocation type="plasmid" evidence="2 3">
    <name>pBN2</name>
</geneLocation>
<name>A0A248VYR7_9BURK</name>
<gene>
    <name evidence="2" type="ORF">CJU94_38495</name>
</gene>
<proteinExistence type="inferred from homology"/>
<dbReference type="EMBL" id="CP022992">
    <property type="protein sequence ID" value="ASW04023.1"/>
    <property type="molecule type" value="Genomic_DNA"/>
</dbReference>
<keyword evidence="2" id="KW-0614">Plasmid</keyword>
<dbReference type="Proteomes" id="UP000215158">
    <property type="component" value="Plasmid pBN2"/>
</dbReference>
<evidence type="ECO:0000313" key="2">
    <source>
        <dbReference type="EMBL" id="ASW04023.1"/>
    </source>
</evidence>
<dbReference type="CDD" id="cd02965">
    <property type="entry name" value="HyaE"/>
    <property type="match status" value="1"/>
</dbReference>
<organism evidence="2 3">
    <name type="scientific">Paraburkholderia aromaticivorans</name>
    <dbReference type="NCBI Taxonomy" id="2026199"/>
    <lineage>
        <taxon>Bacteria</taxon>
        <taxon>Pseudomonadati</taxon>
        <taxon>Pseudomonadota</taxon>
        <taxon>Betaproteobacteria</taxon>
        <taxon>Burkholderiales</taxon>
        <taxon>Burkholderiaceae</taxon>
        <taxon>Paraburkholderia</taxon>
    </lineage>
</organism>
<dbReference type="AlphaFoldDB" id="A0A248VYR7"/>